<dbReference type="InterPro" id="IPR051059">
    <property type="entry name" value="VerF-like"/>
</dbReference>
<evidence type="ECO:0000256" key="5">
    <source>
        <dbReference type="ARBA" id="ARBA00022833"/>
    </source>
</evidence>
<dbReference type="Gene3D" id="3.30.160.60">
    <property type="entry name" value="Classic Zinc Finger"/>
    <property type="match status" value="2"/>
</dbReference>
<feature type="domain" description="C2H2-type" evidence="9">
    <location>
        <begin position="59"/>
        <end position="87"/>
    </location>
</feature>
<dbReference type="GO" id="GO:0000978">
    <property type="term" value="F:RNA polymerase II cis-regulatory region sequence-specific DNA binding"/>
    <property type="evidence" value="ECO:0007669"/>
    <property type="project" value="InterPro"/>
</dbReference>
<dbReference type="InterPro" id="IPR036236">
    <property type="entry name" value="Znf_C2H2_sf"/>
</dbReference>
<evidence type="ECO:0000256" key="4">
    <source>
        <dbReference type="ARBA" id="ARBA00022771"/>
    </source>
</evidence>
<keyword evidence="3" id="KW-0677">Repeat</keyword>
<dbReference type="SUPFAM" id="SSF57667">
    <property type="entry name" value="beta-beta-alpha zinc fingers"/>
    <property type="match status" value="1"/>
</dbReference>
<evidence type="ECO:0000256" key="3">
    <source>
        <dbReference type="ARBA" id="ARBA00022737"/>
    </source>
</evidence>
<evidence type="ECO:0000313" key="10">
    <source>
        <dbReference type="EMBL" id="BCS29446.1"/>
    </source>
</evidence>
<feature type="compositionally biased region" description="Low complexity" evidence="8">
    <location>
        <begin position="1"/>
        <end position="21"/>
    </location>
</feature>
<name>A0A7R7XXB8_9EURO</name>
<dbReference type="GO" id="GO:0000981">
    <property type="term" value="F:DNA-binding transcription factor activity, RNA polymerase II-specific"/>
    <property type="evidence" value="ECO:0007669"/>
    <property type="project" value="InterPro"/>
</dbReference>
<evidence type="ECO:0000256" key="2">
    <source>
        <dbReference type="ARBA" id="ARBA00022723"/>
    </source>
</evidence>
<protein>
    <recommendedName>
        <fullName evidence="9">C2H2-type domain-containing protein</fullName>
    </recommendedName>
</protein>
<reference evidence="10" key="1">
    <citation type="submission" date="2021-01" db="EMBL/GenBank/DDBJ databases">
        <authorList>
            <consortium name="Aspergillus puulaauensis MK2 genome sequencing consortium"/>
            <person name="Kazuki M."/>
            <person name="Futagami T."/>
        </authorList>
    </citation>
    <scope>NUCLEOTIDE SEQUENCE</scope>
    <source>
        <strain evidence="10">MK2</strain>
    </source>
</reference>
<evidence type="ECO:0000259" key="9">
    <source>
        <dbReference type="PROSITE" id="PS50157"/>
    </source>
</evidence>
<reference evidence="10" key="2">
    <citation type="submission" date="2021-02" db="EMBL/GenBank/DDBJ databases">
        <title>Aspergillus puulaauensis MK2 genome sequence.</title>
        <authorList>
            <person name="Futagami T."/>
            <person name="Mori K."/>
            <person name="Kadooka C."/>
            <person name="Tanaka T."/>
        </authorList>
    </citation>
    <scope>NUCLEOTIDE SEQUENCE</scope>
    <source>
        <strain evidence="10">MK2</strain>
    </source>
</reference>
<evidence type="ECO:0000313" key="11">
    <source>
        <dbReference type="Proteomes" id="UP000654913"/>
    </source>
</evidence>
<dbReference type="AlphaFoldDB" id="A0A7R7XXB8"/>
<evidence type="ECO:0000256" key="8">
    <source>
        <dbReference type="SAM" id="MobiDB-lite"/>
    </source>
</evidence>
<dbReference type="GO" id="GO:0005634">
    <property type="term" value="C:nucleus"/>
    <property type="evidence" value="ECO:0007669"/>
    <property type="project" value="UniProtKB-SubCell"/>
</dbReference>
<keyword evidence="11" id="KW-1185">Reference proteome</keyword>
<accession>A0A7R7XXB8</accession>
<feature type="region of interest" description="Disordered" evidence="8">
    <location>
        <begin position="79"/>
        <end position="144"/>
    </location>
</feature>
<dbReference type="PANTHER" id="PTHR40626:SF11">
    <property type="entry name" value="ZINC FINGER PROTEIN YPR022C"/>
    <property type="match status" value="1"/>
</dbReference>
<feature type="domain" description="C2H2-type" evidence="9">
    <location>
        <begin position="31"/>
        <end position="58"/>
    </location>
</feature>
<keyword evidence="4 7" id="KW-0863">Zinc-finger</keyword>
<dbReference type="GO" id="GO:0008270">
    <property type="term" value="F:zinc ion binding"/>
    <property type="evidence" value="ECO:0007669"/>
    <property type="project" value="UniProtKB-KW"/>
</dbReference>
<dbReference type="InterPro" id="IPR013087">
    <property type="entry name" value="Znf_C2H2_type"/>
</dbReference>
<evidence type="ECO:0000256" key="1">
    <source>
        <dbReference type="ARBA" id="ARBA00004123"/>
    </source>
</evidence>
<keyword evidence="5" id="KW-0862">Zinc</keyword>
<proteinExistence type="predicted"/>
<dbReference type="PROSITE" id="PS00028">
    <property type="entry name" value="ZINC_FINGER_C2H2_1"/>
    <property type="match status" value="1"/>
</dbReference>
<dbReference type="RefSeq" id="XP_041561632.1">
    <property type="nucleotide sequence ID" value="XM_041695953.1"/>
</dbReference>
<dbReference type="GO" id="GO:0000785">
    <property type="term" value="C:chromatin"/>
    <property type="evidence" value="ECO:0007669"/>
    <property type="project" value="TreeGrafter"/>
</dbReference>
<comment type="subcellular location">
    <subcellularLocation>
        <location evidence="1">Nucleus</location>
    </subcellularLocation>
</comment>
<organism evidence="10 11">
    <name type="scientific">Aspergillus puulaauensis</name>
    <dbReference type="NCBI Taxonomy" id="1220207"/>
    <lineage>
        <taxon>Eukaryota</taxon>
        <taxon>Fungi</taxon>
        <taxon>Dikarya</taxon>
        <taxon>Ascomycota</taxon>
        <taxon>Pezizomycotina</taxon>
        <taxon>Eurotiomycetes</taxon>
        <taxon>Eurotiomycetidae</taxon>
        <taxon>Eurotiales</taxon>
        <taxon>Aspergillaceae</taxon>
        <taxon>Aspergillus</taxon>
    </lineage>
</organism>
<dbReference type="SMART" id="SM00355">
    <property type="entry name" value="ZnF_C2H2"/>
    <property type="match status" value="2"/>
</dbReference>
<dbReference type="PANTHER" id="PTHR40626">
    <property type="entry name" value="MIP31509P"/>
    <property type="match status" value="1"/>
</dbReference>
<dbReference type="OrthoDB" id="10018191at2759"/>
<keyword evidence="2" id="KW-0479">Metal-binding</keyword>
<dbReference type="EMBL" id="AP024449">
    <property type="protein sequence ID" value="BCS29446.1"/>
    <property type="molecule type" value="Genomic_DNA"/>
</dbReference>
<feature type="compositionally biased region" description="Polar residues" evidence="8">
    <location>
        <begin position="86"/>
        <end position="96"/>
    </location>
</feature>
<evidence type="ECO:0000256" key="7">
    <source>
        <dbReference type="PROSITE-ProRule" id="PRU00042"/>
    </source>
</evidence>
<feature type="compositionally biased region" description="Polar residues" evidence="8">
    <location>
        <begin position="112"/>
        <end position="133"/>
    </location>
</feature>
<gene>
    <name evidence="10" type="ORF">APUU_71016A</name>
</gene>
<dbReference type="PROSITE" id="PS50157">
    <property type="entry name" value="ZINC_FINGER_C2H2_2"/>
    <property type="match status" value="2"/>
</dbReference>
<dbReference type="FunFam" id="3.30.160.60:FF:002343">
    <property type="entry name" value="Zinc finger protein 33A"/>
    <property type="match status" value="1"/>
</dbReference>
<evidence type="ECO:0000256" key="6">
    <source>
        <dbReference type="ARBA" id="ARBA00023242"/>
    </source>
</evidence>
<dbReference type="Proteomes" id="UP000654913">
    <property type="component" value="Chromosome 7"/>
</dbReference>
<feature type="region of interest" description="Disordered" evidence="8">
    <location>
        <begin position="1"/>
        <end position="29"/>
    </location>
</feature>
<keyword evidence="6" id="KW-0539">Nucleus</keyword>
<sequence length="315" mass="35603">MSLMLSQPPSTHSHSPSAQSARRLSVGTKTRTCVHCGRSFRRTEHLERHVRTHTKEKPYTCFCGAAFSRRDLLKRHMGITGHEDSSPPNAKNTSPKSQHRTDHDTKQRIRRASTTVRPRRTSSVQDSAQQDTVPPSPEDAEVPQWPMHQGTYMKQEDNGLLDSTINDATHDPEVLEAAQLLLPNGLPHSFANHPSYSTAQSTPTTTYYPEETHHFEDFTNFLDSIGLPVDWPPGSSEAHSNHNNQLPSEVAEPGLHPFFRERERERSRGNSPFRSWLPGVTPGDHQSYGMLSDYGNFHHYYHPPEDIARVVVPNL</sequence>
<dbReference type="Pfam" id="PF00096">
    <property type="entry name" value="zf-C2H2"/>
    <property type="match status" value="1"/>
</dbReference>
<dbReference type="KEGG" id="apuu:APUU_71016A"/>
<dbReference type="GeneID" id="64979443"/>